<feature type="region of interest" description="Disordered" evidence="1">
    <location>
        <begin position="31"/>
        <end position="50"/>
    </location>
</feature>
<dbReference type="Proteomes" id="UP000681967">
    <property type="component" value="Unassembled WGS sequence"/>
</dbReference>
<name>A0A8S3FVL7_9BILA</name>
<feature type="region of interest" description="Disordered" evidence="1">
    <location>
        <begin position="1"/>
        <end position="25"/>
    </location>
</feature>
<dbReference type="EMBL" id="CAJOBH010148985">
    <property type="protein sequence ID" value="CAF4838719.1"/>
    <property type="molecule type" value="Genomic_DNA"/>
</dbReference>
<reference evidence="3" key="1">
    <citation type="submission" date="2021-02" db="EMBL/GenBank/DDBJ databases">
        <authorList>
            <person name="Nowell W R."/>
        </authorList>
    </citation>
    <scope>NUCLEOTIDE SEQUENCE</scope>
</reference>
<evidence type="ECO:0000313" key="4">
    <source>
        <dbReference type="EMBL" id="CAF5223086.1"/>
    </source>
</evidence>
<gene>
    <name evidence="2" type="ORF">BYL167_LOCUS49734</name>
    <name evidence="3" type="ORF">GIL414_LOCUS64399</name>
    <name evidence="4" type="ORF">SMN809_LOCUS83152</name>
</gene>
<dbReference type="AlphaFoldDB" id="A0A8S3FVL7"/>
<dbReference type="EMBL" id="CAJOBI010354374">
    <property type="protein sequence ID" value="CAF5223086.1"/>
    <property type="molecule type" value="Genomic_DNA"/>
</dbReference>
<dbReference type="Proteomes" id="UP000676336">
    <property type="component" value="Unassembled WGS sequence"/>
</dbReference>
<evidence type="ECO:0000313" key="2">
    <source>
        <dbReference type="EMBL" id="CAF4838719.1"/>
    </source>
</evidence>
<dbReference type="EMBL" id="CAJOBJ010277146">
    <property type="protein sequence ID" value="CAF5139192.1"/>
    <property type="molecule type" value="Genomic_DNA"/>
</dbReference>
<evidence type="ECO:0000313" key="3">
    <source>
        <dbReference type="EMBL" id="CAF5139192.1"/>
    </source>
</evidence>
<accession>A0A8S3FVL7</accession>
<evidence type="ECO:0000313" key="5">
    <source>
        <dbReference type="Proteomes" id="UP000681720"/>
    </source>
</evidence>
<organism evidence="3 5">
    <name type="scientific">Rotaria magnacalcarata</name>
    <dbReference type="NCBI Taxonomy" id="392030"/>
    <lineage>
        <taxon>Eukaryota</taxon>
        <taxon>Metazoa</taxon>
        <taxon>Spiralia</taxon>
        <taxon>Gnathifera</taxon>
        <taxon>Rotifera</taxon>
        <taxon>Eurotatoria</taxon>
        <taxon>Bdelloidea</taxon>
        <taxon>Philodinida</taxon>
        <taxon>Philodinidae</taxon>
        <taxon>Rotaria</taxon>
    </lineage>
</organism>
<sequence length="120" mass="12859">SSIALSSSQPISNQEDDSLIIGDSDDEVIALSDDDIPRKSSISMRKLPWTSSEIQITAGNSQSQSLHNPYRVGIADPSLRSLFLPSPSSSQTMSGSNSGNRRNQSGSRKTTSSKRTTTSK</sequence>
<feature type="compositionally biased region" description="Low complexity" evidence="1">
    <location>
        <begin position="1"/>
        <end position="12"/>
    </location>
</feature>
<dbReference type="Proteomes" id="UP000681720">
    <property type="component" value="Unassembled WGS sequence"/>
</dbReference>
<feature type="non-terminal residue" evidence="3">
    <location>
        <position position="1"/>
    </location>
</feature>
<feature type="compositionally biased region" description="Acidic residues" evidence="1">
    <location>
        <begin position="14"/>
        <end position="25"/>
    </location>
</feature>
<comment type="caution">
    <text evidence="3">The sequence shown here is derived from an EMBL/GenBank/DDBJ whole genome shotgun (WGS) entry which is preliminary data.</text>
</comment>
<feature type="region of interest" description="Disordered" evidence="1">
    <location>
        <begin position="80"/>
        <end position="120"/>
    </location>
</feature>
<evidence type="ECO:0000256" key="1">
    <source>
        <dbReference type="SAM" id="MobiDB-lite"/>
    </source>
</evidence>
<proteinExistence type="predicted"/>
<protein>
    <submittedName>
        <fullName evidence="3">Uncharacterized protein</fullName>
    </submittedName>
</protein>